<name>A0A0M2URL8_9BACT</name>
<dbReference type="InterPro" id="IPR001543">
    <property type="entry name" value="FliN-like_C"/>
</dbReference>
<evidence type="ECO:0000256" key="10">
    <source>
        <dbReference type="ARBA" id="ARBA00025044"/>
    </source>
</evidence>
<comment type="caution">
    <text evidence="12">The sequence shown here is derived from an EMBL/GenBank/DDBJ whole genome shotgun (WGS) entry which is preliminary data.</text>
</comment>
<evidence type="ECO:0000256" key="9">
    <source>
        <dbReference type="ARBA" id="ARBA00023143"/>
    </source>
</evidence>
<comment type="subcellular location">
    <subcellularLocation>
        <location evidence="1">Bacterial flagellum basal body</location>
    </subcellularLocation>
    <subcellularLocation>
        <location evidence="2">Cell membrane</location>
        <topology evidence="2">Peripheral membrane protein</topology>
    </subcellularLocation>
</comment>
<keyword evidence="12" id="KW-0282">Flagellum</keyword>
<dbReference type="InterPro" id="IPR036429">
    <property type="entry name" value="SpoA-like_sf"/>
</dbReference>
<dbReference type="Pfam" id="PF01052">
    <property type="entry name" value="FliMN_C"/>
    <property type="match status" value="1"/>
</dbReference>
<dbReference type="GO" id="GO:0071978">
    <property type="term" value="P:bacterial-type flagellum-dependent swarming motility"/>
    <property type="evidence" value="ECO:0007669"/>
    <property type="project" value="TreeGrafter"/>
</dbReference>
<dbReference type="AlphaFoldDB" id="A0A0M2URL8"/>
<evidence type="ECO:0000313" key="13">
    <source>
        <dbReference type="Proteomes" id="UP000034954"/>
    </source>
</evidence>
<dbReference type="SUPFAM" id="SSF101801">
    <property type="entry name" value="Surface presentation of antigens (SPOA)"/>
    <property type="match status" value="1"/>
</dbReference>
<keyword evidence="12" id="KW-0969">Cilium</keyword>
<dbReference type="EMBL" id="LAQJ01000282">
    <property type="protein sequence ID" value="KKO18285.1"/>
    <property type="molecule type" value="Genomic_DNA"/>
</dbReference>
<dbReference type="GO" id="GO:0003774">
    <property type="term" value="F:cytoskeletal motor activity"/>
    <property type="evidence" value="ECO:0007669"/>
    <property type="project" value="InterPro"/>
</dbReference>
<gene>
    <name evidence="12" type="primary">fliM</name>
    <name evidence="12" type="ORF">BROFUL_03012</name>
</gene>
<dbReference type="Gene3D" id="3.40.1550.10">
    <property type="entry name" value="CheC-like"/>
    <property type="match status" value="1"/>
</dbReference>
<evidence type="ECO:0000256" key="8">
    <source>
        <dbReference type="ARBA" id="ARBA00023136"/>
    </source>
</evidence>
<dbReference type="GO" id="GO:0005886">
    <property type="term" value="C:plasma membrane"/>
    <property type="evidence" value="ECO:0007669"/>
    <property type="project" value="UniProtKB-SubCell"/>
</dbReference>
<keyword evidence="8" id="KW-0472">Membrane</keyword>
<dbReference type="Proteomes" id="UP000034954">
    <property type="component" value="Unassembled WGS sequence"/>
</dbReference>
<dbReference type="GO" id="GO:0009425">
    <property type="term" value="C:bacterial-type flagellum basal body"/>
    <property type="evidence" value="ECO:0007669"/>
    <property type="project" value="UniProtKB-SubCell"/>
</dbReference>
<dbReference type="PANTHER" id="PTHR30034">
    <property type="entry name" value="FLAGELLAR MOTOR SWITCH PROTEIN FLIM"/>
    <property type="match status" value="1"/>
</dbReference>
<dbReference type="SUPFAM" id="SSF103039">
    <property type="entry name" value="CheC-like"/>
    <property type="match status" value="1"/>
</dbReference>
<evidence type="ECO:0000256" key="5">
    <source>
        <dbReference type="ARBA" id="ARBA00022475"/>
    </source>
</evidence>
<protein>
    <recommendedName>
        <fullName evidence="4">Flagellar motor switch protein FliM</fullName>
    </recommendedName>
</protein>
<keyword evidence="13" id="KW-1185">Reference proteome</keyword>
<evidence type="ECO:0000313" key="12">
    <source>
        <dbReference type="EMBL" id="KKO18285.1"/>
    </source>
</evidence>
<dbReference type="Gene3D" id="2.30.330.10">
    <property type="entry name" value="SpoA-like"/>
    <property type="match status" value="1"/>
</dbReference>
<dbReference type="GO" id="GO:0050918">
    <property type="term" value="P:positive chemotaxis"/>
    <property type="evidence" value="ECO:0007669"/>
    <property type="project" value="TreeGrafter"/>
</dbReference>
<organism evidence="12 13">
    <name type="scientific">Candidatus Brocadia fulgida</name>
    <dbReference type="NCBI Taxonomy" id="380242"/>
    <lineage>
        <taxon>Bacteria</taxon>
        <taxon>Pseudomonadati</taxon>
        <taxon>Planctomycetota</taxon>
        <taxon>Candidatus Brocadiia</taxon>
        <taxon>Candidatus Brocadiales</taxon>
        <taxon>Candidatus Brocadiaceae</taxon>
        <taxon>Candidatus Brocadia</taxon>
    </lineage>
</organism>
<keyword evidence="9" id="KW-0975">Bacterial flagellum</keyword>
<keyword evidence="12" id="KW-0966">Cell projection</keyword>
<reference evidence="12 13" key="1">
    <citation type="journal article" date="2013" name="BMC Microbiol.">
        <title>Identification of the type II cytochrome c maturation pathway in anammox bacteria by comparative genomics.</title>
        <authorList>
            <person name="Ferousi C."/>
            <person name="Speth D.R."/>
            <person name="Reimann J."/>
            <person name="Op den Camp H.J."/>
            <person name="Allen J.W."/>
            <person name="Keltjens J.T."/>
            <person name="Jetten M.S."/>
        </authorList>
    </citation>
    <scope>NUCLEOTIDE SEQUENCE [LARGE SCALE GENOMIC DNA]</scope>
    <source>
        <strain evidence="12">RU1</strain>
    </source>
</reference>
<evidence type="ECO:0000256" key="2">
    <source>
        <dbReference type="ARBA" id="ARBA00004202"/>
    </source>
</evidence>
<dbReference type="CDD" id="cd17908">
    <property type="entry name" value="FliM"/>
    <property type="match status" value="1"/>
</dbReference>
<dbReference type="PRINTS" id="PR00955">
    <property type="entry name" value="FLGMOTORFLIM"/>
</dbReference>
<evidence type="ECO:0000256" key="7">
    <source>
        <dbReference type="ARBA" id="ARBA00022779"/>
    </source>
</evidence>
<evidence type="ECO:0000256" key="4">
    <source>
        <dbReference type="ARBA" id="ARBA00021898"/>
    </source>
</evidence>
<feature type="domain" description="Flagellar motor switch protein FliN-like C-terminal" evidence="11">
    <location>
        <begin position="248"/>
        <end position="316"/>
    </location>
</feature>
<keyword evidence="7" id="KW-0283">Flagellar rotation</keyword>
<keyword evidence="5" id="KW-1003">Cell membrane</keyword>
<dbReference type="Pfam" id="PF02154">
    <property type="entry name" value="FliM"/>
    <property type="match status" value="1"/>
</dbReference>
<accession>A0A0M2URL8</accession>
<evidence type="ECO:0000259" key="11">
    <source>
        <dbReference type="Pfam" id="PF01052"/>
    </source>
</evidence>
<evidence type="ECO:0000256" key="6">
    <source>
        <dbReference type="ARBA" id="ARBA00022500"/>
    </source>
</evidence>
<dbReference type="PANTHER" id="PTHR30034:SF6">
    <property type="entry name" value="YOP PROTEINS TRANSLOCATION PROTEIN Q"/>
    <property type="match status" value="1"/>
</dbReference>
<comment type="function">
    <text evidence="10">FliM is one of three proteins (FliG, FliN, FliM) that forms the rotor-mounted switch complex (C ring), located at the base of the basal body. This complex interacts with the CheY and CheZ chemotaxis proteins, in addition to contacting components of the motor that determine the direction of flagellar rotation.</text>
</comment>
<comment type="similarity">
    <text evidence="3">Belongs to the FliM family.</text>
</comment>
<dbReference type="PIRSF" id="PIRSF002888">
    <property type="entry name" value="FliM"/>
    <property type="match status" value="1"/>
</dbReference>
<dbReference type="InterPro" id="IPR028976">
    <property type="entry name" value="CheC-like_sf"/>
</dbReference>
<evidence type="ECO:0000256" key="3">
    <source>
        <dbReference type="ARBA" id="ARBA00011049"/>
    </source>
</evidence>
<keyword evidence="6" id="KW-0145">Chemotaxis</keyword>
<sequence>MSNAILTNQEVEALLSAIENGQVLVGQKVEPKKERKIQHYDFRRPDRFPREQKRRLQKISEEMAKTIGVTLSRFLRVSVDVELIAIEEFCYDVFLNSFTDRICANVLNLKPLNGYGCLTIDVGFCLAIVDRGLGGPGKIPQKIRALTLIEESVISVVLSSIVEDVKHCWFKLMQPEWKIEKMDMDIKSLQIAPATELVIAINFAANGDLGNGTIILCIPVTSLEMIMGKSRMKKIERKDELALIEDVIRETELTTTVVLGSTQLVLNDLINLKVGDVLRLDNKITEDVCLVIEERAKYYGKPGAMGKKLAFQVSSKVL</sequence>
<evidence type="ECO:0000256" key="1">
    <source>
        <dbReference type="ARBA" id="ARBA00004117"/>
    </source>
</evidence>
<dbReference type="InterPro" id="IPR001689">
    <property type="entry name" value="Flag_FliM"/>
</dbReference>
<proteinExistence type="inferred from homology"/>